<accession>A0A803XV91</accession>
<feature type="transmembrane region" description="Helical" evidence="6">
    <location>
        <begin position="485"/>
        <end position="506"/>
    </location>
</feature>
<dbReference type="AlphaFoldDB" id="A0A803XV91"/>
<keyword evidence="4 6" id="KW-0472">Membrane</keyword>
<dbReference type="GeneID" id="100543002"/>
<feature type="transmembrane region" description="Helical" evidence="6">
    <location>
        <begin position="351"/>
        <end position="368"/>
    </location>
</feature>
<dbReference type="GO" id="GO:0016020">
    <property type="term" value="C:membrane"/>
    <property type="evidence" value="ECO:0007669"/>
    <property type="project" value="UniProtKB-SubCell"/>
</dbReference>
<evidence type="ECO:0000256" key="4">
    <source>
        <dbReference type="ARBA" id="ARBA00023136"/>
    </source>
</evidence>
<evidence type="ECO:0000256" key="2">
    <source>
        <dbReference type="ARBA" id="ARBA00022692"/>
    </source>
</evidence>
<reference evidence="8 9" key="1">
    <citation type="journal article" date="2010" name="PLoS Biol.">
        <title>Multi-platform next-generation sequencing of the domestic turkey (Meleagris gallopavo): genome assembly and analysis.</title>
        <authorList>
            <person name="Dalloul R.A."/>
            <person name="Long J.A."/>
            <person name="Zimin A.V."/>
            <person name="Aslam L."/>
            <person name="Beal K."/>
            <person name="Blomberg L.A."/>
            <person name="Bouffard P."/>
            <person name="Burt D.W."/>
            <person name="Crasta O."/>
            <person name="Crooijmans R.P."/>
            <person name="Cooper K."/>
            <person name="Coulombe R.A."/>
            <person name="De S."/>
            <person name="Delany M.E."/>
            <person name="Dodgson J.B."/>
            <person name="Dong J.J."/>
            <person name="Evans C."/>
            <person name="Frederickson K.M."/>
            <person name="Flicek P."/>
            <person name="Florea L."/>
            <person name="Folkerts O."/>
            <person name="Groenen M.A."/>
            <person name="Harkins T.T."/>
            <person name="Herrero J."/>
            <person name="Hoffmann S."/>
            <person name="Megens H.J."/>
            <person name="Jiang A."/>
            <person name="de Jong P."/>
            <person name="Kaiser P."/>
            <person name="Kim H."/>
            <person name="Kim K.W."/>
            <person name="Kim S."/>
            <person name="Langenberger D."/>
            <person name="Lee M.K."/>
            <person name="Lee T."/>
            <person name="Mane S."/>
            <person name="Marcais G."/>
            <person name="Marz M."/>
            <person name="McElroy A.P."/>
            <person name="Modise T."/>
            <person name="Nefedov M."/>
            <person name="Notredame C."/>
            <person name="Paton I.R."/>
            <person name="Payne W.S."/>
            <person name="Pertea G."/>
            <person name="Prickett D."/>
            <person name="Puiu D."/>
            <person name="Qioa D."/>
            <person name="Raineri E."/>
            <person name="Ruffier M."/>
            <person name="Salzberg S.L."/>
            <person name="Schatz M.C."/>
            <person name="Scheuring C."/>
            <person name="Schmidt C.J."/>
            <person name="Schroeder S."/>
            <person name="Searle S.M."/>
            <person name="Smith E.J."/>
            <person name="Smith J."/>
            <person name="Sonstegard T.S."/>
            <person name="Stadler P.F."/>
            <person name="Tafer H."/>
            <person name="Tu Z.J."/>
            <person name="Van Tassell C.P."/>
            <person name="Vilella A.J."/>
            <person name="Williams K.P."/>
            <person name="Yorke J.A."/>
            <person name="Zhang L."/>
            <person name="Zhang H.B."/>
            <person name="Zhang X."/>
            <person name="Zhang Y."/>
            <person name="Reed K.M."/>
        </authorList>
    </citation>
    <scope>NUCLEOTIDE SEQUENCE [LARGE SCALE GENOMIC DNA]</scope>
</reference>
<dbReference type="PANTHER" id="PTHR24064">
    <property type="entry name" value="SOLUTE CARRIER FAMILY 22 MEMBER"/>
    <property type="match status" value="1"/>
</dbReference>
<sequence>MSGIGENLKAAGEFGPFQKRLVLFSLPPCLSLAFHQFCQLFMVVDVPHYCNTDWIRAVGPNLTEEEQLNLTLPRDADGEYEQCSMYSPVDWDLDSIMAYGLNATEKCSNGWVYPTAQQPSLLTEFDLVCDRKNLNDISQSIYMLGMFLGALIFGLLSDRFGRRPVLLISILLEGLFGLAIALVPHFYVYLAFRCVVGASVSGIMMTLLALATEWVGVSYRPQAVLLSHCCFAAGQMILAGLSYGIPNWRLLQIVGSAPIFILFLFIWVLPESARWLVTRGKIEEAKKYLKKAASINKRTIPPELLDQLKCETQTKSGNILDLLRKKHLLKVTLIMSCAWLLKMQCRMCKRFNSPVSAVLWYWSGFMSLENPGAWFVNNLVYYGLSLNVTNFGLDIYLTQLAFGAVEIPARAGCIFMLQWFGRKKSQGGLLLLSGLVCLILTVIPEGQPVVITVLATIGKFTASASFSSAYIYTAELFPTIIRQSGVSLCSMVARVAGIIAPLILLLEQYHRVIPMAIYGGTTVLGGLLCFLLPETRGVELADGTEGGQPTAVVHENASSSSDKGHVKVKDAGQVNENTKNTYL</sequence>
<evidence type="ECO:0000313" key="8">
    <source>
        <dbReference type="Ensembl" id="ENSMGAP00000023437.1"/>
    </source>
</evidence>
<dbReference type="RefSeq" id="XP_019471774.1">
    <property type="nucleotide sequence ID" value="XM_019616229.2"/>
</dbReference>
<name>A0A803XV91_MELGA</name>
<feature type="transmembrane region" description="Helical" evidence="6">
    <location>
        <begin position="512"/>
        <end position="532"/>
    </location>
</feature>
<evidence type="ECO:0000259" key="7">
    <source>
        <dbReference type="PROSITE" id="PS50850"/>
    </source>
</evidence>
<dbReference type="InterPro" id="IPR005828">
    <property type="entry name" value="MFS_sugar_transport-like"/>
</dbReference>
<dbReference type="InParanoid" id="A0A803XV91"/>
<keyword evidence="3 6" id="KW-1133">Transmembrane helix</keyword>
<dbReference type="GeneTree" id="ENSGT00940000154607"/>
<feature type="region of interest" description="Disordered" evidence="5">
    <location>
        <begin position="543"/>
        <end position="583"/>
    </location>
</feature>
<evidence type="ECO:0000256" key="1">
    <source>
        <dbReference type="ARBA" id="ARBA00004141"/>
    </source>
</evidence>
<proteinExistence type="predicted"/>
<evidence type="ECO:0000256" key="3">
    <source>
        <dbReference type="ARBA" id="ARBA00022989"/>
    </source>
</evidence>
<keyword evidence="9" id="KW-1185">Reference proteome</keyword>
<organism evidence="8 9">
    <name type="scientific">Meleagris gallopavo</name>
    <name type="common">Wild turkey</name>
    <dbReference type="NCBI Taxonomy" id="9103"/>
    <lineage>
        <taxon>Eukaryota</taxon>
        <taxon>Metazoa</taxon>
        <taxon>Chordata</taxon>
        <taxon>Craniata</taxon>
        <taxon>Vertebrata</taxon>
        <taxon>Euteleostomi</taxon>
        <taxon>Archelosauria</taxon>
        <taxon>Archosauria</taxon>
        <taxon>Dinosauria</taxon>
        <taxon>Saurischia</taxon>
        <taxon>Theropoda</taxon>
        <taxon>Coelurosauria</taxon>
        <taxon>Aves</taxon>
        <taxon>Neognathae</taxon>
        <taxon>Galloanserae</taxon>
        <taxon>Galliformes</taxon>
        <taxon>Phasianidae</taxon>
        <taxon>Meleagridinae</taxon>
        <taxon>Meleagris</taxon>
    </lineage>
</organism>
<feature type="transmembrane region" description="Helical" evidence="6">
    <location>
        <begin position="426"/>
        <end position="443"/>
    </location>
</feature>
<dbReference type="InterPro" id="IPR020846">
    <property type="entry name" value="MFS_dom"/>
</dbReference>
<feature type="transmembrane region" description="Helical" evidence="6">
    <location>
        <begin position="164"/>
        <end position="184"/>
    </location>
</feature>
<feature type="transmembrane region" description="Helical" evidence="6">
    <location>
        <begin position="250"/>
        <end position="269"/>
    </location>
</feature>
<dbReference type="Pfam" id="PF00083">
    <property type="entry name" value="Sugar_tr"/>
    <property type="match status" value="1"/>
</dbReference>
<dbReference type="SUPFAM" id="SSF103473">
    <property type="entry name" value="MFS general substrate transporter"/>
    <property type="match status" value="1"/>
</dbReference>
<dbReference type="PROSITE" id="PS50850">
    <property type="entry name" value="MFS"/>
    <property type="match status" value="1"/>
</dbReference>
<reference evidence="8" key="2">
    <citation type="submission" date="2025-08" db="UniProtKB">
        <authorList>
            <consortium name="Ensembl"/>
        </authorList>
    </citation>
    <scope>IDENTIFICATION</scope>
</reference>
<comment type="subcellular location">
    <subcellularLocation>
        <location evidence="1">Membrane</location>
        <topology evidence="1">Multi-pass membrane protein</topology>
    </subcellularLocation>
</comment>
<keyword evidence="2 6" id="KW-0812">Transmembrane</keyword>
<protein>
    <recommendedName>
        <fullName evidence="7">Major facilitator superfamily (MFS) profile domain-containing protein</fullName>
    </recommendedName>
</protein>
<dbReference type="Gene3D" id="1.20.1250.20">
    <property type="entry name" value="MFS general substrate transporter like domains"/>
    <property type="match status" value="1"/>
</dbReference>
<dbReference type="OrthoDB" id="5296287at2759"/>
<dbReference type="Bgee" id="ENSMGAG00000003678">
    <property type="expression patterns" value="Expressed in ileum and 4 other cell types or tissues"/>
</dbReference>
<evidence type="ECO:0000256" key="6">
    <source>
        <dbReference type="SAM" id="Phobius"/>
    </source>
</evidence>
<gene>
    <name evidence="8" type="primary">LOC100543002</name>
</gene>
<dbReference type="Proteomes" id="UP000001645">
    <property type="component" value="Chromosome 6"/>
</dbReference>
<reference evidence="8" key="3">
    <citation type="submission" date="2025-09" db="UniProtKB">
        <authorList>
            <consortium name="Ensembl"/>
        </authorList>
    </citation>
    <scope>IDENTIFICATION</scope>
</reference>
<dbReference type="Ensembl" id="ENSMGAT00000029481.1">
    <property type="protein sequence ID" value="ENSMGAP00000023437.1"/>
    <property type="gene ID" value="ENSMGAG00000003678.2"/>
</dbReference>
<feature type="transmembrane region" description="Helical" evidence="6">
    <location>
        <begin position="190"/>
        <end position="211"/>
    </location>
</feature>
<feature type="transmembrane region" description="Helical" evidence="6">
    <location>
        <begin position="140"/>
        <end position="157"/>
    </location>
</feature>
<feature type="transmembrane region" description="Helical" evidence="6">
    <location>
        <begin position="449"/>
        <end position="473"/>
    </location>
</feature>
<dbReference type="GO" id="GO:0022857">
    <property type="term" value="F:transmembrane transporter activity"/>
    <property type="evidence" value="ECO:0007669"/>
    <property type="project" value="InterPro"/>
</dbReference>
<feature type="transmembrane region" description="Helical" evidence="6">
    <location>
        <begin position="223"/>
        <end position="244"/>
    </location>
</feature>
<evidence type="ECO:0000256" key="5">
    <source>
        <dbReference type="SAM" id="MobiDB-lite"/>
    </source>
</evidence>
<feature type="domain" description="Major facilitator superfamily (MFS) profile" evidence="7">
    <location>
        <begin position="95"/>
        <end position="537"/>
    </location>
</feature>
<evidence type="ECO:0000313" key="9">
    <source>
        <dbReference type="Proteomes" id="UP000001645"/>
    </source>
</evidence>
<dbReference type="InterPro" id="IPR036259">
    <property type="entry name" value="MFS_trans_sf"/>
</dbReference>
<feature type="compositionally biased region" description="Polar residues" evidence="5">
    <location>
        <begin position="574"/>
        <end position="583"/>
    </location>
</feature>